<keyword evidence="2" id="KW-1003">Cell membrane</keyword>
<evidence type="ECO:0000313" key="9">
    <source>
        <dbReference type="EMBL" id="KWT64987.1"/>
    </source>
</evidence>
<feature type="transmembrane region" description="Helical" evidence="7">
    <location>
        <begin position="185"/>
        <end position="203"/>
    </location>
</feature>
<evidence type="ECO:0000259" key="8">
    <source>
        <dbReference type="Pfam" id="PF09335"/>
    </source>
</evidence>
<feature type="transmembrane region" description="Helical" evidence="7">
    <location>
        <begin position="100"/>
        <end position="123"/>
    </location>
</feature>
<dbReference type="InterPro" id="IPR051311">
    <property type="entry name" value="DedA_domain"/>
</dbReference>
<name>A0A109BAG2_HYPSL</name>
<proteinExistence type="predicted"/>
<dbReference type="AlphaFoldDB" id="A0A109BAG2"/>
<evidence type="ECO:0000256" key="2">
    <source>
        <dbReference type="ARBA" id="ARBA00022475"/>
    </source>
</evidence>
<feature type="domain" description="VTT" evidence="8">
    <location>
        <begin position="88"/>
        <end position="205"/>
    </location>
</feature>
<gene>
    <name evidence="9" type="ORF">APY04_3075</name>
</gene>
<keyword evidence="4 7" id="KW-1133">Transmembrane helix</keyword>
<dbReference type="PATRIC" id="fig|121290.4.peg.2142"/>
<keyword evidence="3 7" id="KW-0812">Transmembrane</keyword>
<accession>A0A109BAG2</accession>
<evidence type="ECO:0000256" key="5">
    <source>
        <dbReference type="ARBA" id="ARBA00023136"/>
    </source>
</evidence>
<feature type="transmembrane region" description="Helical" evidence="7">
    <location>
        <begin position="29"/>
        <end position="50"/>
    </location>
</feature>
<comment type="subcellular location">
    <subcellularLocation>
        <location evidence="1">Cell membrane</location>
        <topology evidence="1">Multi-pass membrane protein</topology>
    </subcellularLocation>
</comment>
<dbReference type="PANTHER" id="PTHR42709:SF6">
    <property type="entry name" value="UNDECAPRENYL PHOSPHATE TRANSPORTER A"/>
    <property type="match status" value="1"/>
</dbReference>
<reference evidence="9 10" key="1">
    <citation type="submission" date="2015-10" db="EMBL/GenBank/DDBJ databases">
        <title>Transcriptomic analysis of a linuron degrading triple-species bacterial consortium.</title>
        <authorList>
            <person name="Albers P."/>
        </authorList>
    </citation>
    <scope>NUCLEOTIDE SEQUENCE [LARGE SCALE GENOMIC DNA]</scope>
    <source>
        <strain evidence="9 10">WDL6</strain>
    </source>
</reference>
<organism evidence="9 10">
    <name type="scientific">Hyphomicrobium sulfonivorans</name>
    <dbReference type="NCBI Taxonomy" id="121290"/>
    <lineage>
        <taxon>Bacteria</taxon>
        <taxon>Pseudomonadati</taxon>
        <taxon>Pseudomonadota</taxon>
        <taxon>Alphaproteobacteria</taxon>
        <taxon>Hyphomicrobiales</taxon>
        <taxon>Hyphomicrobiaceae</taxon>
        <taxon>Hyphomicrobium</taxon>
    </lineage>
</organism>
<dbReference type="Proteomes" id="UP000059074">
    <property type="component" value="Unassembled WGS sequence"/>
</dbReference>
<dbReference type="InterPro" id="IPR032816">
    <property type="entry name" value="VTT_dom"/>
</dbReference>
<dbReference type="EMBL" id="LMTR01000083">
    <property type="protein sequence ID" value="KWT64987.1"/>
    <property type="molecule type" value="Genomic_DNA"/>
</dbReference>
<sequence length="240" mass="24771">MHVQQKPLPGARTPTGTSKASPTSRAWGLIAKYAAWTVALVLGISIPLVVLGERFDLIIRDWMAAPESSLAVAAIGIALLVADLLLAIPSALVIALMGGLIGGAAATIAGTIGLSLACVWGFMLGRSFGRDFSSADDREQKEFSTATGLLKQYGLLALVVARPVPILAEISVIAAAALGMSAAPVLITTTLANLGIAALYAFVGATAEGWLGIALVFAAATTLPALALLTMHFIRQRKRD</sequence>
<dbReference type="STRING" id="121290.APY04_3075"/>
<keyword evidence="5 7" id="KW-0472">Membrane</keyword>
<comment type="caution">
    <text evidence="9">The sequence shown here is derived from an EMBL/GenBank/DDBJ whole genome shotgun (WGS) entry which is preliminary data.</text>
</comment>
<feature type="transmembrane region" description="Helical" evidence="7">
    <location>
        <begin position="209"/>
        <end position="234"/>
    </location>
</feature>
<dbReference type="GO" id="GO:0005886">
    <property type="term" value="C:plasma membrane"/>
    <property type="evidence" value="ECO:0007669"/>
    <property type="project" value="UniProtKB-SubCell"/>
</dbReference>
<evidence type="ECO:0000256" key="3">
    <source>
        <dbReference type="ARBA" id="ARBA00022692"/>
    </source>
</evidence>
<feature type="transmembrane region" description="Helical" evidence="7">
    <location>
        <begin position="70"/>
        <end position="88"/>
    </location>
</feature>
<feature type="region of interest" description="Disordered" evidence="6">
    <location>
        <begin position="1"/>
        <end position="22"/>
    </location>
</feature>
<protein>
    <recommendedName>
        <fullName evidence="8">VTT domain-containing protein</fullName>
    </recommendedName>
</protein>
<evidence type="ECO:0000256" key="7">
    <source>
        <dbReference type="SAM" id="Phobius"/>
    </source>
</evidence>
<evidence type="ECO:0000256" key="4">
    <source>
        <dbReference type="ARBA" id="ARBA00022989"/>
    </source>
</evidence>
<feature type="transmembrane region" description="Helical" evidence="7">
    <location>
        <begin position="153"/>
        <end position="178"/>
    </location>
</feature>
<dbReference type="Pfam" id="PF09335">
    <property type="entry name" value="VTT_dom"/>
    <property type="match status" value="1"/>
</dbReference>
<evidence type="ECO:0000256" key="6">
    <source>
        <dbReference type="SAM" id="MobiDB-lite"/>
    </source>
</evidence>
<dbReference type="PANTHER" id="PTHR42709">
    <property type="entry name" value="ALKALINE PHOSPHATASE LIKE PROTEIN"/>
    <property type="match status" value="1"/>
</dbReference>
<evidence type="ECO:0000256" key="1">
    <source>
        <dbReference type="ARBA" id="ARBA00004651"/>
    </source>
</evidence>
<evidence type="ECO:0000313" key="10">
    <source>
        <dbReference type="Proteomes" id="UP000059074"/>
    </source>
</evidence>
<keyword evidence="10" id="KW-1185">Reference proteome</keyword>
<dbReference type="OrthoDB" id="9813426at2"/>